<comment type="caution">
    <text evidence="1">The sequence shown here is derived from an EMBL/GenBank/DDBJ whole genome shotgun (WGS) entry which is preliminary data.</text>
</comment>
<reference evidence="1" key="1">
    <citation type="submission" date="2021-10" db="EMBL/GenBank/DDBJ databases">
        <title>Tropical sea cucumber genome reveals ecological adaptation and Cuvierian tubules defense mechanism.</title>
        <authorList>
            <person name="Chen T."/>
        </authorList>
    </citation>
    <scope>NUCLEOTIDE SEQUENCE</scope>
    <source>
        <strain evidence="1">Nanhai2018</strain>
        <tissue evidence="1">Muscle</tissue>
    </source>
</reference>
<keyword evidence="2" id="KW-1185">Reference proteome</keyword>
<organism evidence="1 2">
    <name type="scientific">Holothuria leucospilota</name>
    <name type="common">Black long sea cucumber</name>
    <name type="synonym">Mertensiothuria leucospilota</name>
    <dbReference type="NCBI Taxonomy" id="206669"/>
    <lineage>
        <taxon>Eukaryota</taxon>
        <taxon>Metazoa</taxon>
        <taxon>Echinodermata</taxon>
        <taxon>Eleutherozoa</taxon>
        <taxon>Echinozoa</taxon>
        <taxon>Holothuroidea</taxon>
        <taxon>Aspidochirotacea</taxon>
        <taxon>Aspidochirotida</taxon>
        <taxon>Holothuriidae</taxon>
        <taxon>Holothuria</taxon>
    </lineage>
</organism>
<sequence length="50" mass="5960">MCDVICDVGFFNSLRDAEKIYDTMYIYEEWLQYTGVFIAKKVQSLKRSLK</sequence>
<dbReference type="Proteomes" id="UP001152320">
    <property type="component" value="Chromosome 20"/>
</dbReference>
<protein>
    <submittedName>
        <fullName evidence="1">Uncharacterized protein</fullName>
    </submittedName>
</protein>
<name>A0A9Q0YK44_HOLLE</name>
<dbReference type="AlphaFoldDB" id="A0A9Q0YK44"/>
<dbReference type="EMBL" id="JAIZAY010000020">
    <property type="protein sequence ID" value="KAJ8022871.1"/>
    <property type="molecule type" value="Genomic_DNA"/>
</dbReference>
<evidence type="ECO:0000313" key="1">
    <source>
        <dbReference type="EMBL" id="KAJ8022871.1"/>
    </source>
</evidence>
<accession>A0A9Q0YK44</accession>
<evidence type="ECO:0000313" key="2">
    <source>
        <dbReference type="Proteomes" id="UP001152320"/>
    </source>
</evidence>
<gene>
    <name evidence="1" type="ORF">HOLleu_37891</name>
</gene>
<proteinExistence type="predicted"/>